<dbReference type="Pfam" id="PF20434">
    <property type="entry name" value="BD-FAE"/>
    <property type="match status" value="1"/>
</dbReference>
<keyword evidence="2" id="KW-0378">Hydrolase</keyword>
<dbReference type="AlphaFoldDB" id="A0A926HLH6"/>
<keyword evidence="3" id="KW-1185">Reference proteome</keyword>
<evidence type="ECO:0000259" key="1">
    <source>
        <dbReference type="Pfam" id="PF20434"/>
    </source>
</evidence>
<sequence length="334" mass="37464">MRLEKVTLKGNEHVTVTAYLLDHPTQFPNVTRRPAVLVFPGVMTNGGKVLTSQREAECIAMAYLAEGYQAFLLNYSMPAWPVFPGPIDDVQEVMDILYEKSADWEIDTNRIAAVAFSEGAYVAVAQAMTAQRHRPNALILGYPQIPEPEEVRPYNAPVLQEIADEKTPPVFLFSTHEDTGRPAKSCLSLLLALDKVGVPYEIHLFQKGAHGLSLGKSLCSSGMGFYVDANWAKWFELSMHWLTANWGEPFPYEGEFLNAADIGGYNIDTYIRDLAQNPACMAVVTEFWPEYGDAQFVAERMDSTLRFSNVWFPQPLKPDELERLNQRLKAIPLA</sequence>
<feature type="domain" description="BD-FAE-like" evidence="1">
    <location>
        <begin position="52"/>
        <end position="134"/>
    </location>
</feature>
<name>A0A926HLH6_9FIRM</name>
<dbReference type="InterPro" id="IPR049492">
    <property type="entry name" value="BD-FAE-like_dom"/>
</dbReference>
<organism evidence="2 3">
    <name type="scientific">Luoshenia tenuis</name>
    <dbReference type="NCBI Taxonomy" id="2763654"/>
    <lineage>
        <taxon>Bacteria</taxon>
        <taxon>Bacillati</taxon>
        <taxon>Bacillota</taxon>
        <taxon>Clostridia</taxon>
        <taxon>Christensenellales</taxon>
        <taxon>Christensenellaceae</taxon>
        <taxon>Luoshenia</taxon>
    </lineage>
</organism>
<gene>
    <name evidence="2" type="ORF">H8699_03415</name>
</gene>
<reference evidence="2" key="1">
    <citation type="submission" date="2020-08" db="EMBL/GenBank/DDBJ databases">
        <title>Genome public.</title>
        <authorList>
            <person name="Liu C."/>
            <person name="Sun Q."/>
        </authorList>
    </citation>
    <scope>NUCLEOTIDE SEQUENCE</scope>
    <source>
        <strain evidence="2">NSJ-44</strain>
    </source>
</reference>
<comment type="caution">
    <text evidence="2">The sequence shown here is derived from an EMBL/GenBank/DDBJ whole genome shotgun (WGS) entry which is preliminary data.</text>
</comment>
<accession>A0A926HLH6</accession>
<protein>
    <submittedName>
        <fullName evidence="2">Alpha/beta hydrolase</fullName>
    </submittedName>
</protein>
<dbReference type="SUPFAM" id="SSF53474">
    <property type="entry name" value="alpha/beta-Hydrolases"/>
    <property type="match status" value="1"/>
</dbReference>
<proteinExistence type="predicted"/>
<evidence type="ECO:0000313" key="3">
    <source>
        <dbReference type="Proteomes" id="UP000654279"/>
    </source>
</evidence>
<dbReference type="EMBL" id="JACRSO010000001">
    <property type="protein sequence ID" value="MBC8528484.1"/>
    <property type="molecule type" value="Genomic_DNA"/>
</dbReference>
<dbReference type="GO" id="GO:0016787">
    <property type="term" value="F:hydrolase activity"/>
    <property type="evidence" value="ECO:0007669"/>
    <property type="project" value="UniProtKB-KW"/>
</dbReference>
<evidence type="ECO:0000313" key="2">
    <source>
        <dbReference type="EMBL" id="MBC8528484.1"/>
    </source>
</evidence>
<dbReference type="Proteomes" id="UP000654279">
    <property type="component" value="Unassembled WGS sequence"/>
</dbReference>
<dbReference type="Gene3D" id="3.40.50.1820">
    <property type="entry name" value="alpha/beta hydrolase"/>
    <property type="match status" value="1"/>
</dbReference>
<dbReference type="InterPro" id="IPR029058">
    <property type="entry name" value="AB_hydrolase_fold"/>
</dbReference>
<dbReference type="RefSeq" id="WP_249284486.1">
    <property type="nucleotide sequence ID" value="NZ_JACRSO010000001.1"/>
</dbReference>